<protein>
    <submittedName>
        <fullName evidence="1">Uncharacterized protein</fullName>
    </submittedName>
</protein>
<comment type="caution">
    <text evidence="1">The sequence shown here is derived from an EMBL/GenBank/DDBJ whole genome shotgun (WGS) entry which is preliminary data.</text>
</comment>
<dbReference type="EMBL" id="MFJR01000015">
    <property type="protein sequence ID" value="OGG25724.1"/>
    <property type="molecule type" value="Genomic_DNA"/>
</dbReference>
<gene>
    <name evidence="1" type="ORF">A2960_05235</name>
</gene>
<sequence length="181" mass="20854">MKILVFTEGTILMHRNAKGVSRDEAVRQSKQAGIQQEARTLSYDTKSLKEAEPGSPYDFTSYIPVRHAAEKLMRWKKQGAIILYLTSRRIKKEVEAIRTILKKYSFPDANNLYFRHQGEDYKDVAEKLMPDIIVEDDCESIGGEIEMTYPHIKTDLKERIKPIIVKEFGGIDDLPDNLNHL</sequence>
<proteinExistence type="predicted"/>
<accession>A0A1F6AM15</accession>
<dbReference type="Proteomes" id="UP000176609">
    <property type="component" value="Unassembled WGS sequence"/>
</dbReference>
<organism evidence="1 2">
    <name type="scientific">Candidatus Gottesmanbacteria bacterium RIFCSPLOWO2_01_FULL_39_12b</name>
    <dbReference type="NCBI Taxonomy" id="1798388"/>
    <lineage>
        <taxon>Bacteria</taxon>
        <taxon>Candidatus Gottesmaniibacteriota</taxon>
    </lineage>
</organism>
<dbReference type="AlphaFoldDB" id="A0A1F6AM15"/>
<evidence type="ECO:0000313" key="2">
    <source>
        <dbReference type="Proteomes" id="UP000176609"/>
    </source>
</evidence>
<reference evidence="1 2" key="1">
    <citation type="journal article" date="2016" name="Nat. Commun.">
        <title>Thousands of microbial genomes shed light on interconnected biogeochemical processes in an aquifer system.</title>
        <authorList>
            <person name="Anantharaman K."/>
            <person name="Brown C.T."/>
            <person name="Hug L.A."/>
            <person name="Sharon I."/>
            <person name="Castelle C.J."/>
            <person name="Probst A.J."/>
            <person name="Thomas B.C."/>
            <person name="Singh A."/>
            <person name="Wilkins M.J."/>
            <person name="Karaoz U."/>
            <person name="Brodie E.L."/>
            <person name="Williams K.H."/>
            <person name="Hubbard S.S."/>
            <person name="Banfield J.F."/>
        </authorList>
    </citation>
    <scope>NUCLEOTIDE SEQUENCE [LARGE SCALE GENOMIC DNA]</scope>
</reference>
<name>A0A1F6AM15_9BACT</name>
<evidence type="ECO:0000313" key="1">
    <source>
        <dbReference type="EMBL" id="OGG25724.1"/>
    </source>
</evidence>